<dbReference type="EC" id="5.3.1.9" evidence="8"/>
<accession>A0A857A934</accession>
<dbReference type="GO" id="GO:0006096">
    <property type="term" value="P:glycolytic process"/>
    <property type="evidence" value="ECO:0007669"/>
    <property type="project" value="UniProtKB-UniRule"/>
</dbReference>
<dbReference type="GO" id="GO:0006094">
    <property type="term" value="P:gluconeogenesis"/>
    <property type="evidence" value="ECO:0007669"/>
    <property type="project" value="UniProtKB-UniRule"/>
</dbReference>
<dbReference type="HAMAP" id="MF_00473">
    <property type="entry name" value="G6P_isomerase"/>
    <property type="match status" value="1"/>
</dbReference>
<dbReference type="InterPro" id="IPR001672">
    <property type="entry name" value="G6P_Isomerase"/>
</dbReference>
<evidence type="ECO:0000256" key="7">
    <source>
        <dbReference type="ARBA" id="ARBA00029321"/>
    </source>
</evidence>
<dbReference type="InterPro" id="IPR046348">
    <property type="entry name" value="SIS_dom_sf"/>
</dbReference>
<evidence type="ECO:0000256" key="2">
    <source>
        <dbReference type="ARBA" id="ARBA00006604"/>
    </source>
</evidence>
<evidence type="ECO:0000256" key="1">
    <source>
        <dbReference type="ARBA" id="ARBA00004926"/>
    </source>
</evidence>
<dbReference type="UniPathway" id="UPA00109">
    <property type="reaction ID" value="UER00181"/>
</dbReference>
<dbReference type="InterPro" id="IPR035482">
    <property type="entry name" value="SIS_PGI_2"/>
</dbReference>
<dbReference type="GO" id="GO:0051156">
    <property type="term" value="P:glucose 6-phosphate metabolic process"/>
    <property type="evidence" value="ECO:0007669"/>
    <property type="project" value="TreeGrafter"/>
</dbReference>
<dbReference type="UniPathway" id="UPA00138"/>
<sequence>MSDIPVIDPTMTPAWDTLDQLADNFDPDLRKLFADDPNRTQTFTFDAADLHVDLSKNLVCPTLVGHLLALAEQTGVLELRDRMYAGEHINVTEDRAVLHTALRRPATDSLTVGGQDVIADVHEVLEKVYAFARRVRSGEWVGITGKPVKTVVNVGIGGSDLGPVMAYEALKPYVQEGLECRFISNIDPTDAGETTKDLDPETTLVIVASKTFTTLETITNAKVVRAWLLDGLRERGIVTDEASEKEAIAKHFVAVSTALDNVAEFGIDPANAFGFWSWVGGRYSVDSAVGTSLAVAIGPEGFADFLAGFHAMDRHFAEAAPEKNVPLLMGLLNVWYSNFLGADTHAVLPYSQYLHRFPAYLQQLTMESNGKSVRRDGSPVTYETGEVFWGEPGTNGQHAFYQLIHQGTRMVPADFIAFANPTWALGDGDADMHELFLSNFFAQTKALAFGKTSEEVRAEGTPEAIVSARVFTGNRPTTSIMAPSLTPSVLGQLIALYEHITFVEGAVWGIDSFDQWGVELGKVLAKQILPAIEGSREALEAQDQSTQALIEYYRENRTK</sequence>
<keyword evidence="6 8" id="KW-0413">Isomerase</keyword>
<keyword evidence="3 8" id="KW-0312">Gluconeogenesis</keyword>
<dbReference type="Gene3D" id="1.10.1390.10">
    <property type="match status" value="1"/>
</dbReference>
<evidence type="ECO:0000256" key="9">
    <source>
        <dbReference type="RuleBase" id="RU000612"/>
    </source>
</evidence>
<dbReference type="GO" id="GO:0097367">
    <property type="term" value="F:carbohydrate derivative binding"/>
    <property type="evidence" value="ECO:0007669"/>
    <property type="project" value="InterPro"/>
</dbReference>
<dbReference type="GO" id="GO:0005829">
    <property type="term" value="C:cytosol"/>
    <property type="evidence" value="ECO:0007669"/>
    <property type="project" value="TreeGrafter"/>
</dbReference>
<dbReference type="Proteomes" id="UP000424490">
    <property type="component" value="Chromosome"/>
</dbReference>
<keyword evidence="5 8" id="KW-0324">Glycolysis</keyword>
<dbReference type="Pfam" id="PF00342">
    <property type="entry name" value="PGI"/>
    <property type="match status" value="1"/>
</dbReference>
<dbReference type="CDD" id="cd05016">
    <property type="entry name" value="SIS_PGI_2"/>
    <property type="match status" value="1"/>
</dbReference>
<dbReference type="Gene3D" id="3.40.50.10490">
    <property type="entry name" value="Glucose-6-phosphate isomerase like protein, domain 1"/>
    <property type="match status" value="2"/>
</dbReference>
<comment type="function">
    <text evidence="8">Catalyzes the reversible isomerization of glucose-6-phosphate to fructose-6-phosphate.</text>
</comment>
<dbReference type="NCBIfam" id="NF001211">
    <property type="entry name" value="PRK00179.1"/>
    <property type="match status" value="1"/>
</dbReference>
<dbReference type="PANTHER" id="PTHR11469:SF1">
    <property type="entry name" value="GLUCOSE-6-PHOSPHATE ISOMERASE"/>
    <property type="match status" value="1"/>
</dbReference>
<feature type="active site" description="Proton donor" evidence="8">
    <location>
        <position position="367"/>
    </location>
</feature>
<dbReference type="PROSITE" id="PS51463">
    <property type="entry name" value="P_GLUCOSE_ISOMERASE_3"/>
    <property type="match status" value="1"/>
</dbReference>
<name>A0A857A934_9ACTO</name>
<comment type="catalytic activity">
    <reaction evidence="7 8 9">
        <text>alpha-D-glucose 6-phosphate = beta-D-fructose 6-phosphate</text>
        <dbReference type="Rhea" id="RHEA:11816"/>
        <dbReference type="ChEBI" id="CHEBI:57634"/>
        <dbReference type="ChEBI" id="CHEBI:58225"/>
        <dbReference type="EC" id="5.3.1.9"/>
    </reaction>
</comment>
<dbReference type="SUPFAM" id="SSF53697">
    <property type="entry name" value="SIS domain"/>
    <property type="match status" value="1"/>
</dbReference>
<evidence type="ECO:0000256" key="5">
    <source>
        <dbReference type="ARBA" id="ARBA00023152"/>
    </source>
</evidence>
<dbReference type="PROSITE" id="PS00174">
    <property type="entry name" value="P_GLUCOSE_ISOMERASE_2"/>
    <property type="match status" value="1"/>
</dbReference>
<evidence type="ECO:0000313" key="10">
    <source>
        <dbReference type="EMBL" id="QGS10563.1"/>
    </source>
</evidence>
<protein>
    <recommendedName>
        <fullName evidence="8">Glucose-6-phosphate isomerase</fullName>
        <shortName evidence="8">GPI</shortName>
        <ecNumber evidence="8">5.3.1.9</ecNumber>
    </recommendedName>
    <alternativeName>
        <fullName evidence="8">Phosphoglucose isomerase</fullName>
        <shortName evidence="8">PGI</shortName>
    </alternativeName>
    <alternativeName>
        <fullName evidence="8">Phosphohexose isomerase</fullName>
        <shortName evidence="8">PHI</shortName>
    </alternativeName>
</protein>
<evidence type="ECO:0000256" key="8">
    <source>
        <dbReference type="HAMAP-Rule" id="MF_00473"/>
    </source>
</evidence>
<evidence type="ECO:0000256" key="3">
    <source>
        <dbReference type="ARBA" id="ARBA00022432"/>
    </source>
</evidence>
<dbReference type="AlphaFoldDB" id="A0A857A934"/>
<comment type="pathway">
    <text evidence="1 8 9">Carbohydrate degradation; glycolysis; D-glyceraldehyde 3-phosphate and glycerone phosphate from D-glucose: step 2/4.</text>
</comment>
<dbReference type="CDD" id="cd05015">
    <property type="entry name" value="SIS_PGI_1"/>
    <property type="match status" value="1"/>
</dbReference>
<dbReference type="GO" id="GO:0048029">
    <property type="term" value="F:monosaccharide binding"/>
    <property type="evidence" value="ECO:0007669"/>
    <property type="project" value="TreeGrafter"/>
</dbReference>
<proteinExistence type="inferred from homology"/>
<dbReference type="InterPro" id="IPR023096">
    <property type="entry name" value="G6P_Isomerase_C"/>
</dbReference>
<dbReference type="InterPro" id="IPR035476">
    <property type="entry name" value="SIS_PGI_1"/>
</dbReference>
<dbReference type="RefSeq" id="WP_003795496.1">
    <property type="nucleotide sequence ID" value="NZ_CP046315.1"/>
</dbReference>
<keyword evidence="4 8" id="KW-0963">Cytoplasm</keyword>
<dbReference type="PROSITE" id="PS00765">
    <property type="entry name" value="P_GLUCOSE_ISOMERASE_1"/>
    <property type="match status" value="1"/>
</dbReference>
<dbReference type="InterPro" id="IPR018189">
    <property type="entry name" value="Phosphoglucose_isomerase_CS"/>
</dbReference>
<organism evidence="10 11">
    <name type="scientific">Schaalia odontolytica</name>
    <dbReference type="NCBI Taxonomy" id="1660"/>
    <lineage>
        <taxon>Bacteria</taxon>
        <taxon>Bacillati</taxon>
        <taxon>Actinomycetota</taxon>
        <taxon>Actinomycetes</taxon>
        <taxon>Actinomycetales</taxon>
        <taxon>Actinomycetaceae</taxon>
        <taxon>Schaalia</taxon>
    </lineage>
</organism>
<dbReference type="PANTHER" id="PTHR11469">
    <property type="entry name" value="GLUCOSE-6-PHOSPHATE ISOMERASE"/>
    <property type="match status" value="1"/>
</dbReference>
<feature type="active site" evidence="8">
    <location>
        <position position="398"/>
    </location>
</feature>
<dbReference type="PRINTS" id="PR00662">
    <property type="entry name" value="G6PISOMERASE"/>
</dbReference>
<evidence type="ECO:0000256" key="6">
    <source>
        <dbReference type="ARBA" id="ARBA00023235"/>
    </source>
</evidence>
<gene>
    <name evidence="8" type="primary">pgi</name>
    <name evidence="10" type="ORF">FOC40_03495</name>
</gene>
<comment type="subcellular location">
    <subcellularLocation>
        <location evidence="8">Cytoplasm</location>
    </subcellularLocation>
</comment>
<reference evidence="10 11" key="1">
    <citation type="submission" date="2019-11" db="EMBL/GenBank/DDBJ databases">
        <title>FDA dAtabase for Regulatory Grade micrObial Sequences (FDA-ARGOS): Supporting development and validation of Infectious Disease Dx tests.</title>
        <authorList>
            <person name="Stonesifer R."/>
            <person name="Tallon L."/>
            <person name="Sadzewicz L."/>
            <person name="Vavikolanu K."/>
            <person name="Mehta A."/>
            <person name="Aluvathingal J."/>
            <person name="Nadendla S."/>
            <person name="Myers T."/>
            <person name="Yan Y."/>
            <person name="Sichtig H."/>
        </authorList>
    </citation>
    <scope>NUCLEOTIDE SEQUENCE [LARGE SCALE GENOMIC DNA]</scope>
    <source>
        <strain evidence="10 11">FDAARGOS_732</strain>
    </source>
</reference>
<evidence type="ECO:0000313" key="11">
    <source>
        <dbReference type="Proteomes" id="UP000424490"/>
    </source>
</evidence>
<comment type="pathway">
    <text evidence="8">Carbohydrate biosynthesis; gluconeogenesis.</text>
</comment>
<feature type="active site" evidence="8">
    <location>
        <position position="522"/>
    </location>
</feature>
<comment type="similarity">
    <text evidence="2 8 9">Belongs to the GPI family.</text>
</comment>
<dbReference type="GO" id="GO:0004347">
    <property type="term" value="F:glucose-6-phosphate isomerase activity"/>
    <property type="evidence" value="ECO:0007669"/>
    <property type="project" value="UniProtKB-UniRule"/>
</dbReference>
<evidence type="ECO:0000256" key="4">
    <source>
        <dbReference type="ARBA" id="ARBA00022490"/>
    </source>
</evidence>
<dbReference type="FunFam" id="3.40.50.10490:FF:000018">
    <property type="entry name" value="Glucose-6-phosphate isomerase"/>
    <property type="match status" value="1"/>
</dbReference>
<dbReference type="EMBL" id="CP046315">
    <property type="protein sequence ID" value="QGS10563.1"/>
    <property type="molecule type" value="Genomic_DNA"/>
</dbReference>